<dbReference type="SUPFAM" id="SSF55729">
    <property type="entry name" value="Acyl-CoA N-acyltransferases (Nat)"/>
    <property type="match status" value="1"/>
</dbReference>
<keyword evidence="2" id="KW-0012">Acyltransferase</keyword>
<dbReference type="Gene3D" id="3.40.630.30">
    <property type="match status" value="1"/>
</dbReference>
<gene>
    <name evidence="4" type="ORF">AsAng_0029700</name>
</gene>
<dbReference type="InterPro" id="IPR050680">
    <property type="entry name" value="YpeA/RimI_acetyltransf"/>
</dbReference>
<dbReference type="KEGG" id="aup:AsAng_0029700"/>
<reference evidence="4" key="1">
    <citation type="submission" date="2022-09" db="EMBL/GenBank/DDBJ databases">
        <title>Aureispira anguillicida sp. nov., isolated from Leptocephalus of Japanese eel Anguilla japonica.</title>
        <authorList>
            <person name="Yuasa K."/>
            <person name="Mekata T."/>
            <person name="Ikunari K."/>
        </authorList>
    </citation>
    <scope>NUCLEOTIDE SEQUENCE</scope>
    <source>
        <strain evidence="4">EL160426</strain>
    </source>
</reference>
<dbReference type="GO" id="GO:0016747">
    <property type="term" value="F:acyltransferase activity, transferring groups other than amino-acyl groups"/>
    <property type="evidence" value="ECO:0007669"/>
    <property type="project" value="InterPro"/>
</dbReference>
<keyword evidence="5" id="KW-1185">Reference proteome</keyword>
<dbReference type="CDD" id="cd04301">
    <property type="entry name" value="NAT_SF"/>
    <property type="match status" value="1"/>
</dbReference>
<dbReference type="Pfam" id="PF00583">
    <property type="entry name" value="Acetyltransf_1"/>
    <property type="match status" value="1"/>
</dbReference>
<sequence>MKITFKIENNPVILTQLNKTVQNYHATQYPNLFLPHNYDRFLPWFEQKLAQKNITAIVVYDADQPIGYALLILNVVGDDNPFQPDGFTTMLIDQMSIEPNYQNQKIGTLLMEYIFNYCQEQQVSRIRLSVWSDNLQAKHFYKKMGFSNYLEHLEIQR</sequence>
<dbReference type="PANTHER" id="PTHR43420:SF44">
    <property type="entry name" value="ACETYLTRANSFERASE YPEA"/>
    <property type="match status" value="1"/>
</dbReference>
<dbReference type="RefSeq" id="WP_264793349.1">
    <property type="nucleotide sequence ID" value="NZ_AP026867.1"/>
</dbReference>
<dbReference type="EMBL" id="AP026867">
    <property type="protein sequence ID" value="BDS12251.1"/>
    <property type="molecule type" value="Genomic_DNA"/>
</dbReference>
<feature type="domain" description="N-acetyltransferase" evidence="3">
    <location>
        <begin position="12"/>
        <end position="157"/>
    </location>
</feature>
<dbReference type="AlphaFoldDB" id="A0A916DUH7"/>
<evidence type="ECO:0000256" key="2">
    <source>
        <dbReference type="ARBA" id="ARBA00023315"/>
    </source>
</evidence>
<name>A0A916DUH7_9BACT</name>
<dbReference type="PANTHER" id="PTHR43420">
    <property type="entry name" value="ACETYLTRANSFERASE"/>
    <property type="match status" value="1"/>
</dbReference>
<protein>
    <submittedName>
        <fullName evidence="4">GNAT family N-acetyltransferase</fullName>
    </submittedName>
</protein>
<proteinExistence type="predicted"/>
<keyword evidence="1" id="KW-0808">Transferase</keyword>
<dbReference type="PROSITE" id="PS51186">
    <property type="entry name" value="GNAT"/>
    <property type="match status" value="1"/>
</dbReference>
<dbReference type="InterPro" id="IPR016181">
    <property type="entry name" value="Acyl_CoA_acyltransferase"/>
</dbReference>
<evidence type="ECO:0000313" key="5">
    <source>
        <dbReference type="Proteomes" id="UP001060919"/>
    </source>
</evidence>
<organism evidence="4 5">
    <name type="scientific">Aureispira anguillae</name>
    <dbReference type="NCBI Taxonomy" id="2864201"/>
    <lineage>
        <taxon>Bacteria</taxon>
        <taxon>Pseudomonadati</taxon>
        <taxon>Bacteroidota</taxon>
        <taxon>Saprospiria</taxon>
        <taxon>Saprospirales</taxon>
        <taxon>Saprospiraceae</taxon>
        <taxon>Aureispira</taxon>
    </lineage>
</organism>
<evidence type="ECO:0000259" key="3">
    <source>
        <dbReference type="PROSITE" id="PS51186"/>
    </source>
</evidence>
<accession>A0A916DUH7</accession>
<evidence type="ECO:0000313" key="4">
    <source>
        <dbReference type="EMBL" id="BDS12251.1"/>
    </source>
</evidence>
<evidence type="ECO:0000256" key="1">
    <source>
        <dbReference type="ARBA" id="ARBA00022679"/>
    </source>
</evidence>
<dbReference type="Proteomes" id="UP001060919">
    <property type="component" value="Chromosome"/>
</dbReference>
<dbReference type="InterPro" id="IPR000182">
    <property type="entry name" value="GNAT_dom"/>
</dbReference>